<organism evidence="2 3">
    <name type="scientific">Inhella inkyongensis</name>
    <dbReference type="NCBI Taxonomy" id="392593"/>
    <lineage>
        <taxon>Bacteria</taxon>
        <taxon>Pseudomonadati</taxon>
        <taxon>Pseudomonadota</taxon>
        <taxon>Betaproteobacteria</taxon>
        <taxon>Burkholderiales</taxon>
        <taxon>Sphaerotilaceae</taxon>
        <taxon>Inhella</taxon>
    </lineage>
</organism>
<evidence type="ECO:0000313" key="3">
    <source>
        <dbReference type="Proteomes" id="UP000554837"/>
    </source>
</evidence>
<dbReference type="RefSeq" id="WP_138857146.1">
    <property type="nucleotide sequence ID" value="NZ_CP040709.1"/>
</dbReference>
<accession>A0A840S2S2</accession>
<protein>
    <submittedName>
        <fullName evidence="2">Uncharacterized protein</fullName>
    </submittedName>
</protein>
<keyword evidence="3" id="KW-1185">Reference proteome</keyword>
<evidence type="ECO:0000256" key="1">
    <source>
        <dbReference type="SAM" id="MobiDB-lite"/>
    </source>
</evidence>
<sequence>MRAAFGFLVMVLVMGGVLMLAKQQAKLAAPTARPASSSASAAPAQTAPQAVEQQVKGLLEQGAQRASEAQP</sequence>
<name>A0A840S2S2_9BURK</name>
<dbReference type="Proteomes" id="UP000554837">
    <property type="component" value="Unassembled WGS sequence"/>
</dbReference>
<dbReference type="AlphaFoldDB" id="A0A840S2S2"/>
<reference evidence="2 3" key="1">
    <citation type="submission" date="2020-08" db="EMBL/GenBank/DDBJ databases">
        <title>Genomic Encyclopedia of Type Strains, Phase IV (KMG-IV): sequencing the most valuable type-strain genomes for metagenomic binning, comparative biology and taxonomic classification.</title>
        <authorList>
            <person name="Goeker M."/>
        </authorList>
    </citation>
    <scope>NUCLEOTIDE SEQUENCE [LARGE SCALE GENOMIC DNA]</scope>
    <source>
        <strain evidence="2 3">DSM 23958</strain>
    </source>
</reference>
<feature type="region of interest" description="Disordered" evidence="1">
    <location>
        <begin position="29"/>
        <end position="71"/>
    </location>
</feature>
<feature type="compositionally biased region" description="Low complexity" evidence="1">
    <location>
        <begin position="29"/>
        <end position="50"/>
    </location>
</feature>
<gene>
    <name evidence="2" type="ORF">HNQ51_001125</name>
</gene>
<evidence type="ECO:0000313" key="2">
    <source>
        <dbReference type="EMBL" id="MBB5203832.1"/>
    </source>
</evidence>
<comment type="caution">
    <text evidence="2">The sequence shown here is derived from an EMBL/GenBank/DDBJ whole genome shotgun (WGS) entry which is preliminary data.</text>
</comment>
<proteinExistence type="predicted"/>
<dbReference type="EMBL" id="JACHHO010000001">
    <property type="protein sequence ID" value="MBB5203832.1"/>
    <property type="molecule type" value="Genomic_DNA"/>
</dbReference>